<dbReference type="InterPro" id="IPR024290">
    <property type="entry name" value="SICA_extracell_a"/>
</dbReference>
<evidence type="ECO:0000313" key="3">
    <source>
        <dbReference type="EMBL" id="KJP85164.1"/>
    </source>
</evidence>
<feature type="compositionally biased region" description="Basic and acidic residues" evidence="1">
    <location>
        <begin position="230"/>
        <end position="240"/>
    </location>
</feature>
<evidence type="ECO:0000256" key="1">
    <source>
        <dbReference type="SAM" id="MobiDB-lite"/>
    </source>
</evidence>
<keyword evidence="4" id="KW-1185">Reference proteome</keyword>
<name>A0A0D9QDX6_PLAFR</name>
<dbReference type="GeneID" id="24270521"/>
<proteinExistence type="predicted"/>
<dbReference type="Pfam" id="PF12887">
    <property type="entry name" value="SICA_alpha"/>
    <property type="match status" value="1"/>
</dbReference>
<dbReference type="VEuPathDB" id="PlasmoDB:AK88_05207"/>
<evidence type="ECO:0000313" key="4">
    <source>
        <dbReference type="Proteomes" id="UP000054561"/>
    </source>
</evidence>
<organism evidence="3 4">
    <name type="scientific">Plasmodium fragile</name>
    <dbReference type="NCBI Taxonomy" id="5857"/>
    <lineage>
        <taxon>Eukaryota</taxon>
        <taxon>Sar</taxon>
        <taxon>Alveolata</taxon>
        <taxon>Apicomplexa</taxon>
        <taxon>Aconoidasida</taxon>
        <taxon>Haemosporida</taxon>
        <taxon>Plasmodiidae</taxon>
        <taxon>Plasmodium</taxon>
        <taxon>Plasmodium (Plasmodium)</taxon>
    </lineage>
</organism>
<sequence>MEQEDEHGLLGTLCEQLHDQGGTREGAELDTKNKAICELALRELHFKHRIPLTVAAADSRKTGNMQDTVESYMRCILVNIFMKRIMGQKCVKTAGGKTAFKAAEALVKDAANRQPNMACERDDMKDKSARRGEPGEWDSWTIMERWFDRNTTKLNDGNEGVLGKDCKVQLNHTRNSQKQEVMTALKEKVQHEMNVVEEQIKTRIQELKTDMDNSARGQGIGNILTQKAQQENDKETRPRQEQSTPPAERPATPAPAKPNSGGAAAKPVAATPGPGTNTAQPGVGEDCPWMSVMDRGHRALHVIVRYSSEQLQALKTVLQEFADYMDKNKEHMDTWGTNCENYGWDDFGQ</sequence>
<reference evidence="3 4" key="1">
    <citation type="submission" date="2014-03" db="EMBL/GenBank/DDBJ databases">
        <title>The Genome Sequence of Plasmodium fragile nilgiri.</title>
        <authorList>
            <consortium name="The Broad Institute Genomics Platform"/>
            <consortium name="The Broad Institute Genome Sequencing Center for Infectious Disease"/>
            <person name="Neafsey D."/>
            <person name="Duraisingh M."/>
            <person name="Young S.K."/>
            <person name="Zeng Q."/>
            <person name="Gargeya S."/>
            <person name="Abouelleil A."/>
            <person name="Alvarado L."/>
            <person name="Chapman S.B."/>
            <person name="Gainer-Dewar J."/>
            <person name="Goldberg J."/>
            <person name="Griggs A."/>
            <person name="Gujja S."/>
            <person name="Hansen M."/>
            <person name="Howarth C."/>
            <person name="Imamovic A."/>
            <person name="Larimer J."/>
            <person name="Pearson M."/>
            <person name="Poon T.W."/>
            <person name="Priest M."/>
            <person name="Roberts A."/>
            <person name="Saif S."/>
            <person name="Shea T."/>
            <person name="Sykes S."/>
            <person name="Wortman J."/>
            <person name="Nusbaum C."/>
            <person name="Birren B."/>
        </authorList>
    </citation>
    <scope>NUCLEOTIDE SEQUENCE [LARGE SCALE GENOMIC DNA]</scope>
    <source>
        <strain evidence="4">nilgiri</strain>
    </source>
</reference>
<evidence type="ECO:0000259" key="2">
    <source>
        <dbReference type="Pfam" id="PF12887"/>
    </source>
</evidence>
<dbReference type="RefSeq" id="XP_012338232.1">
    <property type="nucleotide sequence ID" value="XM_012482809.1"/>
</dbReference>
<protein>
    <recommendedName>
        <fullName evidence="2">Schizont-infected cell agglutination extracellular alpha domain-containing protein</fullName>
    </recommendedName>
</protein>
<accession>A0A0D9QDX6</accession>
<dbReference type="AlphaFoldDB" id="A0A0D9QDX6"/>
<dbReference type="Proteomes" id="UP000054561">
    <property type="component" value="Unassembled WGS sequence"/>
</dbReference>
<feature type="domain" description="Schizont-infected cell agglutination extracellular alpha" evidence="2">
    <location>
        <begin position="5"/>
        <end position="126"/>
    </location>
</feature>
<dbReference type="EMBL" id="KQ001743">
    <property type="protein sequence ID" value="KJP85164.1"/>
    <property type="molecule type" value="Genomic_DNA"/>
</dbReference>
<gene>
    <name evidence="3" type="ORF">AK88_05207</name>
</gene>
<feature type="region of interest" description="Disordered" evidence="1">
    <location>
        <begin position="225"/>
        <end position="283"/>
    </location>
</feature>